<feature type="domain" description="HIT" evidence="8">
    <location>
        <begin position="76"/>
        <end position="184"/>
    </location>
</feature>
<evidence type="ECO:0000256" key="3">
    <source>
        <dbReference type="PIRSR" id="PIRSR639383-1"/>
    </source>
</evidence>
<dbReference type="InterPro" id="IPR036265">
    <property type="entry name" value="HIT-like_sf"/>
</dbReference>
<keyword evidence="1 7" id="KW-0547">Nucleotide-binding</keyword>
<evidence type="ECO:0000256" key="4">
    <source>
        <dbReference type="PIRSR" id="PIRSR639383-2"/>
    </source>
</evidence>
<dbReference type="PROSITE" id="PS51084">
    <property type="entry name" value="HIT_2"/>
    <property type="match status" value="1"/>
</dbReference>
<accession>A0A9R1WSH7</accession>
<dbReference type="EC" id="3.6.1.29" evidence="7"/>
<dbReference type="InterPro" id="IPR011146">
    <property type="entry name" value="HIT-like"/>
</dbReference>
<feature type="binding site" evidence="4">
    <location>
        <position position="158"/>
    </location>
    <ligand>
        <name>substrate</name>
    </ligand>
</feature>
<dbReference type="InterPro" id="IPR019808">
    <property type="entry name" value="Histidine_triad_CS"/>
</dbReference>
<dbReference type="EMBL" id="NBSK02000009">
    <property type="protein sequence ID" value="KAJ0188050.1"/>
    <property type="molecule type" value="Genomic_DNA"/>
</dbReference>
<dbReference type="Pfam" id="PF01230">
    <property type="entry name" value="HIT"/>
    <property type="match status" value="1"/>
</dbReference>
<dbReference type="PROSITE" id="PS00892">
    <property type="entry name" value="HIT_1"/>
    <property type="match status" value="1"/>
</dbReference>
<evidence type="ECO:0000256" key="2">
    <source>
        <dbReference type="ARBA" id="ARBA00022801"/>
    </source>
</evidence>
<comment type="catalytic activity">
    <reaction evidence="7">
        <text>P(1),P(3)-bis(5'-adenosyl) triphosphate + H2O = AMP + ADP + 2 H(+)</text>
        <dbReference type="Rhea" id="RHEA:13893"/>
        <dbReference type="ChEBI" id="CHEBI:15377"/>
        <dbReference type="ChEBI" id="CHEBI:15378"/>
        <dbReference type="ChEBI" id="CHEBI:58529"/>
        <dbReference type="ChEBI" id="CHEBI:456215"/>
        <dbReference type="ChEBI" id="CHEBI:456216"/>
        <dbReference type="EC" id="3.6.1.29"/>
    </reaction>
</comment>
<feature type="binding site" evidence="4">
    <location>
        <position position="173"/>
    </location>
    <ligand>
        <name>substrate</name>
    </ligand>
</feature>
<keyword evidence="10" id="KW-1185">Reference proteome</keyword>
<evidence type="ECO:0000259" key="8">
    <source>
        <dbReference type="PROSITE" id="PS51084"/>
    </source>
</evidence>
<evidence type="ECO:0000256" key="1">
    <source>
        <dbReference type="ARBA" id="ARBA00022741"/>
    </source>
</evidence>
<protein>
    <recommendedName>
        <fullName evidence="7">Bis(5'-adenosyl)-triphosphatase</fullName>
        <ecNumber evidence="7">3.6.1.29</ecNumber>
    </recommendedName>
</protein>
<evidence type="ECO:0000313" key="10">
    <source>
        <dbReference type="Proteomes" id="UP000235145"/>
    </source>
</evidence>
<evidence type="ECO:0000256" key="5">
    <source>
        <dbReference type="PIRSR" id="PIRSR639383-3"/>
    </source>
</evidence>
<dbReference type="FunFam" id="3.30.428.10:FF:000011">
    <property type="entry name" value="Fragile histidine triad"/>
    <property type="match status" value="1"/>
</dbReference>
<evidence type="ECO:0000256" key="7">
    <source>
        <dbReference type="RuleBase" id="RU366076"/>
    </source>
</evidence>
<keyword evidence="2 7" id="KW-0378">Hydrolase</keyword>
<feature type="active site" description="Tele-AMP-histidine intermediate" evidence="3">
    <location>
        <position position="171"/>
    </location>
</feature>
<reference evidence="9 10" key="1">
    <citation type="journal article" date="2017" name="Nat. Commun.">
        <title>Genome assembly with in vitro proximity ligation data and whole-genome triplication in lettuce.</title>
        <authorList>
            <person name="Reyes-Chin-Wo S."/>
            <person name="Wang Z."/>
            <person name="Yang X."/>
            <person name="Kozik A."/>
            <person name="Arikit S."/>
            <person name="Song C."/>
            <person name="Xia L."/>
            <person name="Froenicke L."/>
            <person name="Lavelle D.O."/>
            <person name="Truco M.J."/>
            <person name="Xia R."/>
            <person name="Zhu S."/>
            <person name="Xu C."/>
            <person name="Xu H."/>
            <person name="Xu X."/>
            <person name="Cox K."/>
            <person name="Korf I."/>
            <person name="Meyers B.C."/>
            <person name="Michelmore R.W."/>
        </authorList>
    </citation>
    <scope>NUCLEOTIDE SEQUENCE [LARGE SCALE GENOMIC DNA]</scope>
    <source>
        <strain evidence="10">cv. Salinas</strain>
        <tissue evidence="9">Seedlings</tissue>
    </source>
</reference>
<dbReference type="PANTHER" id="PTHR46243:SF1">
    <property type="entry name" value="BIS(5'-ADENOSYL)-TRIPHOSPHATASE"/>
    <property type="match status" value="1"/>
</dbReference>
<dbReference type="GO" id="GO:0000166">
    <property type="term" value="F:nucleotide binding"/>
    <property type="evidence" value="ECO:0007669"/>
    <property type="project" value="UniProtKB-KW"/>
</dbReference>
<dbReference type="CDD" id="cd01275">
    <property type="entry name" value="FHIT"/>
    <property type="match status" value="1"/>
</dbReference>
<comment type="cofactor">
    <cofactor evidence="7">
        <name>Mn(2+)</name>
        <dbReference type="ChEBI" id="CHEBI:29035"/>
    </cofactor>
</comment>
<feature type="site" description="Important for induction of apoptosis" evidence="5">
    <location>
        <position position="189"/>
    </location>
</feature>
<dbReference type="Proteomes" id="UP000235145">
    <property type="component" value="Unassembled WGS sequence"/>
</dbReference>
<dbReference type="PANTHER" id="PTHR46243">
    <property type="entry name" value="BIS(5'-ADENOSYL)-TRIPHOSPHATASE"/>
    <property type="match status" value="1"/>
</dbReference>
<dbReference type="GO" id="GO:0047627">
    <property type="term" value="F:adenylylsulfatase activity"/>
    <property type="evidence" value="ECO:0007669"/>
    <property type="project" value="UniProtKB-ARBA"/>
</dbReference>
<dbReference type="AlphaFoldDB" id="A0A9R1WSH7"/>
<feature type="short sequence motif" description="Histidine triad motif" evidence="6">
    <location>
        <begin position="169"/>
        <end position="173"/>
    </location>
</feature>
<name>A0A9R1WSH7_LACSA</name>
<dbReference type="SUPFAM" id="SSF54197">
    <property type="entry name" value="HIT-like"/>
    <property type="match status" value="1"/>
</dbReference>
<sequence length="229" mass="26503">MCSDFFLVKQKYVFFVKLENKNQFSVGHFHVQMERLPSLLSPLSSFRSSVALRPATAARFHIARASFASSTQMEAEHYKFGPYKIDQKEVFYSTDLSYALVNLRPLLPAHVLVCPKREVKRFVDLTTEETSDLWISAQKIGRQLEKYHKASSLTFAIQDGPQAGQTVPHVHIHIVPRKGGDFENNDEIYDAIDEKEKELKKTLDLDKERKDRSMEEMAKEADEYRKLIF</sequence>
<dbReference type="GO" id="GO:0047710">
    <property type="term" value="F:bis(5'-adenosyl)-triphosphatase activity"/>
    <property type="evidence" value="ECO:0007669"/>
    <property type="project" value="UniProtKB-UniRule"/>
</dbReference>
<dbReference type="GO" id="GO:0004081">
    <property type="term" value="F:bis(5'-nucleosyl)-tetraphosphatase (asymmetrical) activity"/>
    <property type="evidence" value="ECO:0000318"/>
    <property type="project" value="GO_Central"/>
</dbReference>
<gene>
    <name evidence="9" type="ORF">LSAT_V11C900461750</name>
</gene>
<proteinExistence type="predicted"/>
<feature type="binding site" evidence="4">
    <location>
        <begin position="164"/>
        <end position="167"/>
    </location>
    <ligand>
        <name>substrate</name>
    </ligand>
</feature>
<dbReference type="InterPro" id="IPR039383">
    <property type="entry name" value="FHIT"/>
</dbReference>
<evidence type="ECO:0000313" key="9">
    <source>
        <dbReference type="EMBL" id="KAJ0188050.1"/>
    </source>
</evidence>
<comment type="caution">
    <text evidence="9">The sequence shown here is derived from an EMBL/GenBank/DDBJ whole genome shotgun (WGS) entry which is preliminary data.</text>
</comment>
<dbReference type="Gene3D" id="3.30.428.10">
    <property type="entry name" value="HIT-like"/>
    <property type="match status" value="1"/>
</dbReference>
<organism evidence="9 10">
    <name type="scientific">Lactuca sativa</name>
    <name type="common">Garden lettuce</name>
    <dbReference type="NCBI Taxonomy" id="4236"/>
    <lineage>
        <taxon>Eukaryota</taxon>
        <taxon>Viridiplantae</taxon>
        <taxon>Streptophyta</taxon>
        <taxon>Embryophyta</taxon>
        <taxon>Tracheophyta</taxon>
        <taxon>Spermatophyta</taxon>
        <taxon>Magnoliopsida</taxon>
        <taxon>eudicotyledons</taxon>
        <taxon>Gunneridae</taxon>
        <taxon>Pentapetalae</taxon>
        <taxon>asterids</taxon>
        <taxon>campanulids</taxon>
        <taxon>Asterales</taxon>
        <taxon>Asteraceae</taxon>
        <taxon>Cichorioideae</taxon>
        <taxon>Cichorieae</taxon>
        <taxon>Lactucinae</taxon>
        <taxon>Lactuca</taxon>
    </lineage>
</organism>
<evidence type="ECO:0000256" key="6">
    <source>
        <dbReference type="PROSITE-ProRule" id="PRU00464"/>
    </source>
</evidence>
<dbReference type="InterPro" id="IPR051884">
    <property type="entry name" value="Bis(5'-adenosyl)-TPase_reg"/>
</dbReference>
<feature type="binding site" evidence="4">
    <location>
        <position position="102"/>
    </location>
    <ligand>
        <name>substrate</name>
    </ligand>
</feature>